<reference evidence="3" key="1">
    <citation type="journal article" date="2019" name="Sci. Rep.">
        <title>Draft genome of Tanacetum cinerariifolium, the natural source of mosquito coil.</title>
        <authorList>
            <person name="Yamashiro T."/>
            <person name="Shiraishi A."/>
            <person name="Satake H."/>
            <person name="Nakayama K."/>
        </authorList>
    </citation>
    <scope>NUCLEOTIDE SEQUENCE</scope>
</reference>
<feature type="compositionally biased region" description="Low complexity" evidence="2">
    <location>
        <begin position="466"/>
        <end position="486"/>
    </location>
</feature>
<accession>A0A6L2P6G0</accession>
<name>A0A6L2P6G0_TANCI</name>
<evidence type="ECO:0000313" key="3">
    <source>
        <dbReference type="EMBL" id="GEU94033.1"/>
    </source>
</evidence>
<proteinExistence type="predicted"/>
<evidence type="ECO:0000256" key="2">
    <source>
        <dbReference type="SAM" id="MobiDB-lite"/>
    </source>
</evidence>
<organism evidence="3">
    <name type="scientific">Tanacetum cinerariifolium</name>
    <name type="common">Dalmatian daisy</name>
    <name type="synonym">Chrysanthemum cinerariifolium</name>
    <dbReference type="NCBI Taxonomy" id="118510"/>
    <lineage>
        <taxon>Eukaryota</taxon>
        <taxon>Viridiplantae</taxon>
        <taxon>Streptophyta</taxon>
        <taxon>Embryophyta</taxon>
        <taxon>Tracheophyta</taxon>
        <taxon>Spermatophyta</taxon>
        <taxon>Magnoliopsida</taxon>
        <taxon>eudicotyledons</taxon>
        <taxon>Gunneridae</taxon>
        <taxon>Pentapetalae</taxon>
        <taxon>asterids</taxon>
        <taxon>campanulids</taxon>
        <taxon>Asterales</taxon>
        <taxon>Asteraceae</taxon>
        <taxon>Asteroideae</taxon>
        <taxon>Anthemideae</taxon>
        <taxon>Anthemidinae</taxon>
        <taxon>Tanacetum</taxon>
    </lineage>
</organism>
<gene>
    <name evidence="3" type="ORF">Tci_066011</name>
</gene>
<feature type="coiled-coil region" evidence="1">
    <location>
        <begin position="92"/>
        <end position="126"/>
    </location>
</feature>
<sequence>MNEKINDPECVKKKVKIAPHDYSKENYLASFTPQKELTPEQIFWSKDLIKMKAGALKEQTTTSRPMKALMVYSPNTPATLVPRMLPTKISRFSNMHEALNAAQKRIAELEFENSNLQNKIQNDDHDVMAQLREHHKSNCVTMPAVKSKVLAPGRYVIDIEPIPPCIRNNREAHLDYLKHLKESVETLCEIVEEAKVERPLDRSLASACLYTKHSQELLEYMIGTCLKDFNQRDKKPAAITVLGKKQVTFVNPCETFTNNTLTHVKQQTMHQTKEPVIPSTGVNRATAASGSKTRSNTKKDMTLPAKSDMQKVILEEPASSTGTLSSLQNFEKELSFTDQFFLEKQQEEELRKTNVKAEVSKAVAEIVTDVINWAMQAPLRARFNDMPTVEMKEILQQRMFKSKSYEAHEDHKKLYDALEKLLERDYSDQLLSNLEEAHQKKIKRRDLPRTPSGSPLPQPSPPPSPAGASDALGSEALSSSKSATSAPQFMAWTTSNTRYESAGVSGTQELSPIDSLIQDDSILGEQVHLSDDEDFEIDHLPQANSRKDWWKPLPEEERPATLEPTWTIPSYSVPNVENNWATTLVSTYETSAENSLLAKTGNMKNFLNCGPPGHVTIQSQFLFNKDLEYLRYGSKGSSPALLISKIKAASYPDFGLELLVQEQMWIEDVCTYDISAKYGIFHWWFNRQNFYIDRHDSPSRRKEVYSHIRILSVIRIKAYSRYGCDYLSEIVLRIADLQEHTIVEKYFKNLYPSDFKDMNLLLLQSHLDHLPGFNKRMLSTAVKLWTRNLVIRQRVKDFQLEIESYQTQLNLTNPIWDATCYEFKHDYTIIESP</sequence>
<comment type="caution">
    <text evidence="3">The sequence shown here is derived from an EMBL/GenBank/DDBJ whole genome shotgun (WGS) entry which is preliminary data.</text>
</comment>
<dbReference type="AlphaFoldDB" id="A0A6L2P6G0"/>
<evidence type="ECO:0000256" key="1">
    <source>
        <dbReference type="SAM" id="Coils"/>
    </source>
</evidence>
<protein>
    <submittedName>
        <fullName evidence="3">Uncharacterized protein</fullName>
    </submittedName>
</protein>
<dbReference type="EMBL" id="BKCJ010010981">
    <property type="protein sequence ID" value="GEU94033.1"/>
    <property type="molecule type" value="Genomic_DNA"/>
</dbReference>
<keyword evidence="1" id="KW-0175">Coiled coil</keyword>
<feature type="compositionally biased region" description="Pro residues" evidence="2">
    <location>
        <begin position="454"/>
        <end position="465"/>
    </location>
</feature>
<feature type="region of interest" description="Disordered" evidence="2">
    <location>
        <begin position="437"/>
        <end position="487"/>
    </location>
</feature>
<feature type="region of interest" description="Disordered" evidence="2">
    <location>
        <begin position="281"/>
        <end position="300"/>
    </location>
</feature>
<feature type="compositionally biased region" description="Polar residues" evidence="2">
    <location>
        <begin position="281"/>
        <end position="294"/>
    </location>
</feature>